<dbReference type="InterPro" id="IPR002711">
    <property type="entry name" value="HNH"/>
</dbReference>
<dbReference type="AlphaFoldDB" id="A0A4R0G691"/>
<dbReference type="RefSeq" id="WP_131634645.1">
    <property type="nucleotide sequence ID" value="NZ_CP142124.1"/>
</dbReference>
<protein>
    <submittedName>
        <fullName evidence="2 3">HNH endonuclease</fullName>
    </submittedName>
</protein>
<evidence type="ECO:0000313" key="5">
    <source>
        <dbReference type="Proteomes" id="UP001330482"/>
    </source>
</evidence>
<reference evidence="3 5" key="2">
    <citation type="submission" date="2024-01" db="EMBL/GenBank/DDBJ databases">
        <title>AV1 has a protective and therapeutic effect against plant viruses.</title>
        <authorList>
            <person name="Wang F."/>
        </authorList>
    </citation>
    <scope>NUCLEOTIDE SEQUENCE [LARGE SCALE GENOMIC DNA]</scope>
    <source>
        <strain evidence="3 5">AV1</strain>
    </source>
</reference>
<gene>
    <name evidence="2" type="ORF">E0L20_15040</name>
    <name evidence="3" type="ORF">VPX56_00540</name>
</gene>
<reference evidence="2 4" key="1">
    <citation type="submission" date="2019-02" db="EMBL/GenBank/DDBJ databases">
        <title>The draft genome of Enterobacter spp. strains.</title>
        <authorList>
            <person name="Wang C."/>
            <person name="Feng Y."/>
            <person name="Zong Z."/>
        </authorList>
    </citation>
    <scope>NUCLEOTIDE SEQUENCE [LARGE SCALE GENOMIC DNA]</scope>
    <source>
        <strain evidence="2 4">WCHEW120002</strain>
    </source>
</reference>
<feature type="domain" description="HNH" evidence="1">
    <location>
        <begin position="99"/>
        <end position="138"/>
    </location>
</feature>
<keyword evidence="5" id="KW-1185">Reference proteome</keyword>
<dbReference type="GO" id="GO:0008270">
    <property type="term" value="F:zinc ion binding"/>
    <property type="evidence" value="ECO:0007669"/>
    <property type="project" value="InterPro"/>
</dbReference>
<keyword evidence="2" id="KW-0255">Endonuclease</keyword>
<dbReference type="InterPro" id="IPR003615">
    <property type="entry name" value="HNH_nuc"/>
</dbReference>
<keyword evidence="2" id="KW-0378">Hydrolase</keyword>
<dbReference type="EMBL" id="SJOO01000006">
    <property type="protein sequence ID" value="TCB91462.1"/>
    <property type="molecule type" value="Genomic_DNA"/>
</dbReference>
<dbReference type="OrthoDB" id="9816185at2"/>
<evidence type="ECO:0000313" key="2">
    <source>
        <dbReference type="EMBL" id="TCB91462.1"/>
    </source>
</evidence>
<evidence type="ECO:0000313" key="4">
    <source>
        <dbReference type="Proteomes" id="UP000291424"/>
    </source>
</evidence>
<dbReference type="GO" id="GO:0004519">
    <property type="term" value="F:endonuclease activity"/>
    <property type="evidence" value="ECO:0007669"/>
    <property type="project" value="UniProtKB-KW"/>
</dbReference>
<evidence type="ECO:0000259" key="1">
    <source>
        <dbReference type="Pfam" id="PF01844"/>
    </source>
</evidence>
<proteinExistence type="predicted"/>
<evidence type="ECO:0000313" key="3">
    <source>
        <dbReference type="EMBL" id="WRW31661.1"/>
    </source>
</evidence>
<sequence>MKIIKALLTQDEKIWLNLGLACKKARDVSLPTLKKEICEKYNDYVYIVNGLDNNLPESMFSSEANSDLKKHFIDLYNYPTSRLKELLISKRREHALTSCPYCGNPTIPDTLDHFIPKDKLAEYSIYPNNLVPQCRSCAPIKSNKYFSQENDLVMFAHPFYSTLLDNVIIEIISSLDEGKVTFQVKFSTRTDNVQEQRAIILHIISLKVKERILVYCDKEIKKWIRKLKNTNFNIEQVLHARYSEHDLHEARSNWEFVLYRSLLENDSVMQYLKSISPDEQQNQSDDRELITLNI</sequence>
<dbReference type="EMBL" id="CP142124">
    <property type="protein sequence ID" value="WRW31661.1"/>
    <property type="molecule type" value="Genomic_DNA"/>
</dbReference>
<dbReference type="Pfam" id="PF01844">
    <property type="entry name" value="HNH"/>
    <property type="match status" value="1"/>
</dbReference>
<name>A0A4R0G691_9ENTR</name>
<organism evidence="2 4">
    <name type="scientific">Enterobacter wuhouensis</name>
    <dbReference type="NCBI Taxonomy" id="2529381"/>
    <lineage>
        <taxon>Bacteria</taxon>
        <taxon>Pseudomonadati</taxon>
        <taxon>Pseudomonadota</taxon>
        <taxon>Gammaproteobacteria</taxon>
        <taxon>Enterobacterales</taxon>
        <taxon>Enterobacteriaceae</taxon>
        <taxon>Enterobacter</taxon>
    </lineage>
</organism>
<dbReference type="CDD" id="cd00085">
    <property type="entry name" value="HNHc"/>
    <property type="match status" value="1"/>
</dbReference>
<dbReference type="Proteomes" id="UP000291424">
    <property type="component" value="Unassembled WGS sequence"/>
</dbReference>
<dbReference type="GO" id="GO:0003676">
    <property type="term" value="F:nucleic acid binding"/>
    <property type="evidence" value="ECO:0007669"/>
    <property type="project" value="InterPro"/>
</dbReference>
<dbReference type="Gene3D" id="1.10.30.50">
    <property type="match status" value="1"/>
</dbReference>
<keyword evidence="2" id="KW-0540">Nuclease</keyword>
<dbReference type="Proteomes" id="UP001330482">
    <property type="component" value="Chromosome"/>
</dbReference>
<accession>A0A4R0G691</accession>